<organism evidence="2 3">
    <name type="scientific">Marivirga tractuosa (strain ATCC 23168 / DSM 4126 / NBRC 15989 / NCIMB 1408 / VKM B-1430 / H-43)</name>
    <name type="common">Microscilla tractuosa</name>
    <name type="synonym">Flexibacter tractuosus</name>
    <dbReference type="NCBI Taxonomy" id="643867"/>
    <lineage>
        <taxon>Bacteria</taxon>
        <taxon>Pseudomonadati</taxon>
        <taxon>Bacteroidota</taxon>
        <taxon>Cytophagia</taxon>
        <taxon>Cytophagales</taxon>
        <taxon>Marivirgaceae</taxon>
        <taxon>Marivirga</taxon>
    </lineage>
</organism>
<dbReference type="RefSeq" id="WP_013454289.1">
    <property type="nucleotide sequence ID" value="NC_014759.1"/>
</dbReference>
<dbReference type="HOGENOM" id="CLU_3045139_0_0_10"/>
<keyword evidence="1" id="KW-0812">Transmembrane</keyword>
<protein>
    <submittedName>
        <fullName evidence="2">Uncharacterized protein</fullName>
    </submittedName>
</protein>
<evidence type="ECO:0000313" key="2">
    <source>
        <dbReference type="EMBL" id="ADR22146.1"/>
    </source>
</evidence>
<gene>
    <name evidence="2" type="ordered locus">Ftrac_2164</name>
</gene>
<name>E4TV53_MARTH</name>
<dbReference type="EMBL" id="CP002349">
    <property type="protein sequence ID" value="ADR22146.1"/>
    <property type="molecule type" value="Genomic_DNA"/>
</dbReference>
<dbReference type="STRING" id="643867.Ftrac_2164"/>
<sequence>MSKIQNLEGIMRKKWNNLSKLEVAIFKIIIILLLGLFIFTMGIEAGNTIYKAIN</sequence>
<keyword evidence="1" id="KW-1133">Transmembrane helix</keyword>
<keyword evidence="3" id="KW-1185">Reference proteome</keyword>
<feature type="transmembrane region" description="Helical" evidence="1">
    <location>
        <begin position="21"/>
        <end position="43"/>
    </location>
</feature>
<reference evidence="2 3" key="1">
    <citation type="journal article" date="2011" name="Stand. Genomic Sci.">
        <title>Complete genome sequence of Marivirga tractuosa type strain (H-43).</title>
        <authorList>
            <person name="Pagani I."/>
            <person name="Chertkov O."/>
            <person name="Lapidus A."/>
            <person name="Lucas S."/>
            <person name="Del Rio T.G."/>
            <person name="Tice H."/>
            <person name="Copeland A."/>
            <person name="Cheng J.F."/>
            <person name="Nolan M."/>
            <person name="Saunders E."/>
            <person name="Pitluck S."/>
            <person name="Held B."/>
            <person name="Goodwin L."/>
            <person name="Liolios K."/>
            <person name="Ovchinikova G."/>
            <person name="Ivanova N."/>
            <person name="Mavromatis K."/>
            <person name="Pati A."/>
            <person name="Chen A."/>
            <person name="Palaniappan K."/>
            <person name="Land M."/>
            <person name="Hauser L."/>
            <person name="Jeffries C.D."/>
            <person name="Detter J.C."/>
            <person name="Han C."/>
            <person name="Tapia R."/>
            <person name="Ngatchou-Djao O.D."/>
            <person name="Rohde M."/>
            <person name="Goker M."/>
            <person name="Spring S."/>
            <person name="Sikorski J."/>
            <person name="Woyke T."/>
            <person name="Bristow J."/>
            <person name="Eisen J.A."/>
            <person name="Markowitz V."/>
            <person name="Hugenholtz P."/>
            <person name="Klenk H.P."/>
            <person name="Kyrpides N.C."/>
        </authorList>
    </citation>
    <scope>NUCLEOTIDE SEQUENCE [LARGE SCALE GENOMIC DNA]</scope>
    <source>
        <strain evidence="3">ATCC 23168 / DSM 4126 / NBRC 15989 / NCIMB 1408 / VKM B-1430 / H-43</strain>
    </source>
</reference>
<evidence type="ECO:0000313" key="3">
    <source>
        <dbReference type="Proteomes" id="UP000008720"/>
    </source>
</evidence>
<evidence type="ECO:0000256" key="1">
    <source>
        <dbReference type="SAM" id="Phobius"/>
    </source>
</evidence>
<dbReference type="KEGG" id="mtt:Ftrac_2164"/>
<dbReference type="AlphaFoldDB" id="E4TV53"/>
<accession>E4TV53</accession>
<proteinExistence type="predicted"/>
<keyword evidence="1" id="KW-0472">Membrane</keyword>
<dbReference type="Proteomes" id="UP000008720">
    <property type="component" value="Chromosome"/>
</dbReference>